<protein>
    <submittedName>
        <fullName evidence="1">Uncharacterized protein</fullName>
    </submittedName>
</protein>
<evidence type="ECO:0000313" key="2">
    <source>
        <dbReference type="Proteomes" id="UP000075304"/>
    </source>
</evidence>
<organism evidence="1 2">
    <name type="scientific">Heyndrickxia coagulans</name>
    <name type="common">Weizmannia coagulans</name>
    <dbReference type="NCBI Taxonomy" id="1398"/>
    <lineage>
        <taxon>Bacteria</taxon>
        <taxon>Bacillati</taxon>
        <taxon>Bacillota</taxon>
        <taxon>Bacilli</taxon>
        <taxon>Bacillales</taxon>
        <taxon>Bacillaceae</taxon>
        <taxon>Heyndrickxia</taxon>
    </lineage>
</organism>
<dbReference type="EMBL" id="LQYI01000045">
    <property type="protein sequence ID" value="KYC69727.1"/>
    <property type="molecule type" value="Genomic_DNA"/>
</dbReference>
<dbReference type="AlphaFoldDB" id="A0A150KF46"/>
<dbReference type="Proteomes" id="UP000075304">
    <property type="component" value="Unassembled WGS sequence"/>
</dbReference>
<reference evidence="1 2" key="1">
    <citation type="submission" date="2016-01" db="EMBL/GenBank/DDBJ databases">
        <title>Genome Sequences of Twelve Sporeforming Bacillus Species Isolated from Foods.</title>
        <authorList>
            <person name="Berendsen E.M."/>
            <person name="Wells-Bennik M.H."/>
            <person name="Krawcyk A.O."/>
            <person name="De Jong A."/>
            <person name="Holsappel S."/>
            <person name="Eijlander R.T."/>
            <person name="Kuipers O.P."/>
        </authorList>
    </citation>
    <scope>NUCLEOTIDE SEQUENCE [LARGE SCALE GENOMIC DNA]</scope>
    <source>
        <strain evidence="1 2">B4099</strain>
    </source>
</reference>
<sequence>MRGADFHSSAGAASYAAWASNWVFQLDKMGGRGLCFV</sequence>
<name>A0A150KF46_HEYCO</name>
<proteinExistence type="predicted"/>
<gene>
    <name evidence="1" type="ORF">B4099_1071</name>
</gene>
<evidence type="ECO:0000313" key="1">
    <source>
        <dbReference type="EMBL" id="KYC69727.1"/>
    </source>
</evidence>
<comment type="caution">
    <text evidence="1">The sequence shown here is derived from an EMBL/GenBank/DDBJ whole genome shotgun (WGS) entry which is preliminary data.</text>
</comment>
<accession>A0A150KF46</accession>
<dbReference type="PATRIC" id="fig|1398.25.peg.2778"/>